<accession>A0ABP9P9K8</accession>
<dbReference type="PANTHER" id="PTHR11712:SF336">
    <property type="entry name" value="3-OXOACYL-[ACYL-CARRIER-PROTEIN] SYNTHASE, MITOCHONDRIAL"/>
    <property type="match status" value="1"/>
</dbReference>
<dbReference type="Proteomes" id="UP001499852">
    <property type="component" value="Unassembled WGS sequence"/>
</dbReference>
<reference evidence="7" key="1">
    <citation type="journal article" date="2019" name="Int. J. Syst. Evol. Microbiol.">
        <title>The Global Catalogue of Microorganisms (GCM) 10K type strain sequencing project: providing services to taxonomists for standard genome sequencing and annotation.</title>
        <authorList>
            <consortium name="The Broad Institute Genomics Platform"/>
            <consortium name="The Broad Institute Genome Sequencing Center for Infectious Disease"/>
            <person name="Wu L."/>
            <person name="Ma J."/>
        </authorList>
    </citation>
    <scope>NUCLEOTIDE SEQUENCE [LARGE SCALE GENOMIC DNA]</scope>
    <source>
        <strain evidence="7">JCM 18053</strain>
    </source>
</reference>
<sequence>MVPVPSQHILITGAGIVSPLGLDWQENEASFRANRTAFRPVTMFDVSERIAKTAAHVDLPSERLFLKTPLRRQHLIDRGTSMLLLALRETLAMAKMPGLEGVDAIIIGTSAGAMGIGQDYFRHAAASPVKQPGQISRLEFYQPQRQLNAIAQEYDWRGPMILVSNACASGANAIGDAMAMIQTGKARRVIAGGYDAIAELVYAGFDTLRALAPSGIPRPFDAARDGLALGEGAALVLLESETAAAERGAQALAVAAGYATATDLHHLTQPDPAGKAAIRTMTGACHMAGIAPSQVSYINSHGTGTPYNDVAEASAVQAWAGEDAAKIALSSTKSAMGHLLGGAGAVEAVICLMAMRGQWLPGSLNIRETDPAVCFDLVYSFREAPVKVALTNSFGFGGTNATLVFTEVGSLSSARPPGSPLSAPLAAAHRPLHILGAGAVSAAGWGTAALATAITEKATLPTQESPRTVGTRDWPCLTRPAPAIPADRLPKFPRLRRASPITKFTMAAALEALEQAGHPQAQGIAPGRLGIVQLMFNGCVQFSGKFYHEVIATPALASPLIFPETVYNAPASHVAAFLGVDGPATTLIGESSAIIEAVSLAHTWLTQGLVDHVLVIGAEECDWLGAEATSYYHPDLQASEGAGALLLSLTPGPEGKPHLHLAHTPALAYHHEAEKAAHLRTLATRPQFNQAQHITGLSGIPLLDQSESEAHPGRDALRRVRLDASEATSDQLTTASQPVRTEAEGSVGTLARIQNLSGEAATPGRDALRRVRLDAPAASPDQPTTAETGTATPGQTTHYHPRQILGESMGAAGALQLALAATLARQTSRPVSLTLPGSLCAAYGAVVEVE</sequence>
<dbReference type="InterPro" id="IPR016039">
    <property type="entry name" value="Thiolase-like"/>
</dbReference>
<comment type="similarity">
    <text evidence="1 3">Belongs to the thiolase-like superfamily. Beta-ketoacyl-ACP synthases family.</text>
</comment>
<dbReference type="InterPro" id="IPR014031">
    <property type="entry name" value="Ketoacyl_synth_C"/>
</dbReference>
<keyword evidence="2 3" id="KW-0808">Transferase</keyword>
<evidence type="ECO:0000256" key="4">
    <source>
        <dbReference type="SAM" id="MobiDB-lite"/>
    </source>
</evidence>
<dbReference type="InterPro" id="IPR014030">
    <property type="entry name" value="Ketoacyl_synth_N"/>
</dbReference>
<evidence type="ECO:0000256" key="2">
    <source>
        <dbReference type="ARBA" id="ARBA00022679"/>
    </source>
</evidence>
<dbReference type="InterPro" id="IPR020841">
    <property type="entry name" value="PKS_Beta-ketoAc_synthase_dom"/>
</dbReference>
<dbReference type="Pfam" id="PF02801">
    <property type="entry name" value="Ketoacyl-synt_C"/>
    <property type="match status" value="1"/>
</dbReference>
<evidence type="ECO:0000259" key="5">
    <source>
        <dbReference type="PROSITE" id="PS52004"/>
    </source>
</evidence>
<dbReference type="PANTHER" id="PTHR11712">
    <property type="entry name" value="POLYKETIDE SYNTHASE-RELATED"/>
    <property type="match status" value="1"/>
</dbReference>
<protein>
    <recommendedName>
        <fullName evidence="5">Ketosynthase family 3 (KS3) domain-containing protein</fullName>
    </recommendedName>
</protein>
<dbReference type="CDD" id="cd00834">
    <property type="entry name" value="KAS_I_II"/>
    <property type="match status" value="1"/>
</dbReference>
<feature type="domain" description="Ketosynthase family 3 (KS3)" evidence="5">
    <location>
        <begin position="6"/>
        <end position="407"/>
    </location>
</feature>
<dbReference type="PROSITE" id="PS00606">
    <property type="entry name" value="KS3_1"/>
    <property type="match status" value="1"/>
</dbReference>
<feature type="compositionally biased region" description="Polar residues" evidence="4">
    <location>
        <begin position="726"/>
        <end position="739"/>
    </location>
</feature>
<comment type="caution">
    <text evidence="6">The sequence shown here is derived from an EMBL/GenBank/DDBJ whole genome shotgun (WGS) entry which is preliminary data.</text>
</comment>
<dbReference type="Pfam" id="PF00109">
    <property type="entry name" value="ketoacyl-synt"/>
    <property type="match status" value="2"/>
</dbReference>
<proteinExistence type="inferred from homology"/>
<dbReference type="InterPro" id="IPR018201">
    <property type="entry name" value="Ketoacyl_synth_AS"/>
</dbReference>
<dbReference type="SUPFAM" id="SSF53901">
    <property type="entry name" value="Thiolase-like"/>
    <property type="match status" value="3"/>
</dbReference>
<dbReference type="PROSITE" id="PS52004">
    <property type="entry name" value="KS3_2"/>
    <property type="match status" value="1"/>
</dbReference>
<evidence type="ECO:0000313" key="7">
    <source>
        <dbReference type="Proteomes" id="UP001499852"/>
    </source>
</evidence>
<evidence type="ECO:0000256" key="3">
    <source>
        <dbReference type="RuleBase" id="RU003694"/>
    </source>
</evidence>
<feature type="region of interest" description="Disordered" evidence="4">
    <location>
        <begin position="775"/>
        <end position="799"/>
    </location>
</feature>
<name>A0ABP9P9K8_9BACT</name>
<evidence type="ECO:0000256" key="1">
    <source>
        <dbReference type="ARBA" id="ARBA00008467"/>
    </source>
</evidence>
<dbReference type="EMBL" id="BAABIA010000005">
    <property type="protein sequence ID" value="GAA5142161.1"/>
    <property type="molecule type" value="Genomic_DNA"/>
</dbReference>
<feature type="compositionally biased region" description="Low complexity" evidence="4">
    <location>
        <begin position="782"/>
        <end position="797"/>
    </location>
</feature>
<dbReference type="Gene3D" id="3.40.47.10">
    <property type="match status" value="2"/>
</dbReference>
<dbReference type="RefSeq" id="WP_345736957.1">
    <property type="nucleotide sequence ID" value="NZ_BAABIA010000005.1"/>
</dbReference>
<dbReference type="SMART" id="SM00825">
    <property type="entry name" value="PKS_KS"/>
    <property type="match status" value="1"/>
</dbReference>
<organism evidence="6 7">
    <name type="scientific">Prosthecobacter algae</name>
    <dbReference type="NCBI Taxonomy" id="1144682"/>
    <lineage>
        <taxon>Bacteria</taxon>
        <taxon>Pseudomonadati</taxon>
        <taxon>Verrucomicrobiota</taxon>
        <taxon>Verrucomicrobiia</taxon>
        <taxon>Verrucomicrobiales</taxon>
        <taxon>Verrucomicrobiaceae</taxon>
        <taxon>Prosthecobacter</taxon>
    </lineage>
</organism>
<gene>
    <name evidence="6" type="ORF">GCM10023213_27610</name>
</gene>
<evidence type="ECO:0000313" key="6">
    <source>
        <dbReference type="EMBL" id="GAA5142161.1"/>
    </source>
</evidence>
<dbReference type="InterPro" id="IPR000794">
    <property type="entry name" value="Beta-ketoacyl_synthase"/>
</dbReference>
<keyword evidence="7" id="KW-1185">Reference proteome</keyword>
<feature type="region of interest" description="Disordered" evidence="4">
    <location>
        <begin position="723"/>
        <end position="747"/>
    </location>
</feature>